<dbReference type="PANTHER" id="PTHR46413:SF33">
    <property type="entry name" value="HMA DOMAIN-CONTAINING PROTEIN"/>
    <property type="match status" value="1"/>
</dbReference>
<dbReference type="Gene3D" id="3.30.70.100">
    <property type="match status" value="3"/>
</dbReference>
<evidence type="ECO:0000256" key="1">
    <source>
        <dbReference type="SAM" id="MobiDB-lite"/>
    </source>
</evidence>
<feature type="compositionally biased region" description="Basic and acidic residues" evidence="1">
    <location>
        <begin position="337"/>
        <end position="356"/>
    </location>
</feature>
<evidence type="ECO:0000259" key="2">
    <source>
        <dbReference type="PROSITE" id="PS50846"/>
    </source>
</evidence>
<dbReference type="GO" id="GO:0046872">
    <property type="term" value="F:metal ion binding"/>
    <property type="evidence" value="ECO:0007669"/>
    <property type="project" value="InterPro"/>
</dbReference>
<dbReference type="Proteomes" id="UP000007752">
    <property type="component" value="Chromosome 2"/>
</dbReference>
<dbReference type="Pfam" id="PF00403">
    <property type="entry name" value="HMA"/>
    <property type="match status" value="2"/>
</dbReference>
<dbReference type="SMR" id="B9F4I5"/>
<reference evidence="3" key="1">
    <citation type="journal article" date="2005" name="PLoS Biol.">
        <title>The genomes of Oryza sativa: a history of duplications.</title>
        <authorList>
            <person name="Yu J."/>
            <person name="Wang J."/>
            <person name="Lin W."/>
            <person name="Li S."/>
            <person name="Li H."/>
            <person name="Zhou J."/>
            <person name="Ni P."/>
            <person name="Dong W."/>
            <person name="Hu S."/>
            <person name="Zeng C."/>
            <person name="Zhang J."/>
            <person name="Zhang Y."/>
            <person name="Li R."/>
            <person name="Xu Z."/>
            <person name="Li S."/>
            <person name="Li X."/>
            <person name="Zheng H."/>
            <person name="Cong L."/>
            <person name="Lin L."/>
            <person name="Yin J."/>
            <person name="Geng J."/>
            <person name="Li G."/>
            <person name="Shi J."/>
            <person name="Liu J."/>
            <person name="Lv H."/>
            <person name="Li J."/>
            <person name="Wang J."/>
            <person name="Deng Y."/>
            <person name="Ran L."/>
            <person name="Shi X."/>
            <person name="Wang X."/>
            <person name="Wu Q."/>
            <person name="Li C."/>
            <person name="Ren X."/>
            <person name="Wang J."/>
            <person name="Wang X."/>
            <person name="Li D."/>
            <person name="Liu D."/>
            <person name="Zhang X."/>
            <person name="Ji Z."/>
            <person name="Zhao W."/>
            <person name="Sun Y."/>
            <person name="Zhang Z."/>
            <person name="Bao J."/>
            <person name="Han Y."/>
            <person name="Dong L."/>
            <person name="Ji J."/>
            <person name="Chen P."/>
            <person name="Wu S."/>
            <person name="Liu J."/>
            <person name="Xiao Y."/>
            <person name="Bu D."/>
            <person name="Tan J."/>
            <person name="Yang L."/>
            <person name="Ye C."/>
            <person name="Zhang J."/>
            <person name="Xu J."/>
            <person name="Zhou Y."/>
            <person name="Yu Y."/>
            <person name="Zhang B."/>
            <person name="Zhuang S."/>
            <person name="Wei H."/>
            <person name="Liu B."/>
            <person name="Lei M."/>
            <person name="Yu H."/>
            <person name="Li Y."/>
            <person name="Xu H."/>
            <person name="Wei S."/>
            <person name="He X."/>
            <person name="Fang L."/>
            <person name="Zhang Z."/>
            <person name="Zhang Y."/>
            <person name="Huang X."/>
            <person name="Su Z."/>
            <person name="Tong W."/>
            <person name="Li J."/>
            <person name="Tong Z."/>
            <person name="Li S."/>
            <person name="Ye J."/>
            <person name="Wang L."/>
            <person name="Fang L."/>
            <person name="Lei T."/>
            <person name="Chen C."/>
            <person name="Chen H."/>
            <person name="Xu Z."/>
            <person name="Li H."/>
            <person name="Huang H."/>
            <person name="Zhang F."/>
            <person name="Xu H."/>
            <person name="Li N."/>
            <person name="Zhao C."/>
            <person name="Li S."/>
            <person name="Dong L."/>
            <person name="Huang Y."/>
            <person name="Li L."/>
            <person name="Xi Y."/>
            <person name="Qi Q."/>
            <person name="Li W."/>
            <person name="Zhang B."/>
            <person name="Hu W."/>
            <person name="Zhang Y."/>
            <person name="Tian X."/>
            <person name="Jiao Y."/>
            <person name="Liang X."/>
            <person name="Jin J."/>
            <person name="Gao L."/>
            <person name="Zheng W."/>
            <person name="Hao B."/>
            <person name="Liu S."/>
            <person name="Wang W."/>
            <person name="Yuan L."/>
            <person name="Cao M."/>
            <person name="McDermott J."/>
            <person name="Samudrala R."/>
            <person name="Wang J."/>
            <person name="Wong G.K."/>
            <person name="Yang H."/>
        </authorList>
    </citation>
    <scope>NUCLEOTIDE SEQUENCE [LARGE SCALE GENOMIC DNA]</scope>
</reference>
<proteinExistence type="predicted"/>
<dbReference type="PANTHER" id="PTHR46413">
    <property type="entry name" value="HEAVY METAL-ASSOCIATED ISOPRENYLATED PLANT PROTEIN 6"/>
    <property type="match status" value="1"/>
</dbReference>
<dbReference type="InterPro" id="IPR006121">
    <property type="entry name" value="HMA_dom"/>
</dbReference>
<feature type="region of interest" description="Disordered" evidence="1">
    <location>
        <begin position="290"/>
        <end position="368"/>
    </location>
</feature>
<protein>
    <recommendedName>
        <fullName evidence="2">HMA domain-containing protein</fullName>
    </recommendedName>
</protein>
<dbReference type="EMBL" id="CM000139">
    <property type="protein sequence ID" value="EEE58053.1"/>
    <property type="molecule type" value="Genomic_DNA"/>
</dbReference>
<dbReference type="PROSITE" id="PS50846">
    <property type="entry name" value="HMA_2"/>
    <property type="match status" value="2"/>
</dbReference>
<dbReference type="InterPro" id="IPR036163">
    <property type="entry name" value="HMA_dom_sf"/>
</dbReference>
<gene>
    <name evidence="3" type="ORF">OsJ_08888</name>
</gene>
<feature type="compositionally biased region" description="Basic residues" evidence="1">
    <location>
        <begin position="131"/>
        <end position="144"/>
    </location>
</feature>
<feature type="domain" description="HMA" evidence="2">
    <location>
        <begin position="374"/>
        <end position="441"/>
    </location>
</feature>
<reference evidence="3" key="2">
    <citation type="submission" date="2008-12" db="EMBL/GenBank/DDBJ databases">
        <title>Improved gene annotation of the rice (Oryza sativa) genomes.</title>
        <authorList>
            <person name="Wang J."/>
            <person name="Li R."/>
            <person name="Fan W."/>
            <person name="Huang Q."/>
            <person name="Zhang J."/>
            <person name="Zhou Y."/>
            <person name="Hu Y."/>
            <person name="Zi S."/>
            <person name="Li J."/>
            <person name="Ni P."/>
            <person name="Zheng H."/>
            <person name="Zhang Y."/>
            <person name="Zhao M."/>
            <person name="Hao Q."/>
            <person name="McDermott J."/>
            <person name="Samudrala R."/>
            <person name="Kristiansen K."/>
            <person name="Wong G.K.-S."/>
        </authorList>
    </citation>
    <scope>NUCLEOTIDE SEQUENCE</scope>
</reference>
<name>B9F4I5_ORYSJ</name>
<accession>B9F4I5</accession>
<feature type="compositionally biased region" description="Basic and acidic residues" evidence="1">
    <location>
        <begin position="205"/>
        <end position="228"/>
    </location>
</feature>
<feature type="domain" description="HMA" evidence="2">
    <location>
        <begin position="233"/>
        <end position="296"/>
    </location>
</feature>
<organism evidence="3">
    <name type="scientific">Oryza sativa subsp. japonica</name>
    <name type="common">Rice</name>
    <dbReference type="NCBI Taxonomy" id="39947"/>
    <lineage>
        <taxon>Eukaryota</taxon>
        <taxon>Viridiplantae</taxon>
        <taxon>Streptophyta</taxon>
        <taxon>Embryophyta</taxon>
        <taxon>Tracheophyta</taxon>
        <taxon>Spermatophyta</taxon>
        <taxon>Magnoliopsida</taxon>
        <taxon>Liliopsida</taxon>
        <taxon>Poales</taxon>
        <taxon>Poaceae</taxon>
        <taxon>BOP clade</taxon>
        <taxon>Oryzoideae</taxon>
        <taxon>Oryzeae</taxon>
        <taxon>Oryzinae</taxon>
        <taxon>Oryza</taxon>
        <taxon>Oryza sativa</taxon>
    </lineage>
</organism>
<dbReference type="InterPro" id="IPR044594">
    <property type="entry name" value="HIPP01/3/5/6"/>
</dbReference>
<feature type="compositionally biased region" description="Basic and acidic residues" evidence="1">
    <location>
        <begin position="304"/>
        <end position="330"/>
    </location>
</feature>
<dbReference type="AlphaFoldDB" id="B9F4I5"/>
<dbReference type="CDD" id="cd00371">
    <property type="entry name" value="HMA"/>
    <property type="match status" value="2"/>
</dbReference>
<feature type="region of interest" description="Disordered" evidence="1">
    <location>
        <begin position="102"/>
        <end position="228"/>
    </location>
</feature>
<evidence type="ECO:0000313" key="3">
    <source>
        <dbReference type="EMBL" id="EEE58053.1"/>
    </source>
</evidence>
<feature type="region of interest" description="Disordered" evidence="1">
    <location>
        <begin position="432"/>
        <end position="474"/>
    </location>
</feature>
<feature type="compositionally biased region" description="Basic and acidic residues" evidence="1">
    <location>
        <begin position="444"/>
        <end position="463"/>
    </location>
</feature>
<dbReference type="SUPFAM" id="SSF55008">
    <property type="entry name" value="HMA, heavy metal-associated domain"/>
    <property type="match status" value="2"/>
</dbReference>
<sequence>MGKKSKNGGGGGGEKKATTTEVVLTVAMHCKCNGCKDKIRNGVKELALVPGVEAVDKSAVESKGEVRLVVAAATAKPEKLKDRLHRVTGKKVDLLVIAPPKPAAAADDDDKAAAGRSGCRADQAGAGAGGRPRRPGRVGGRRRGGVPGVGNAAAGGRLQKKKRTGGGEQPKPASDVAEDKPAEDTSPDVQQPHLNAATTTAAPGTDDKDASTKADDPKKDAKEKEKKPAALPVVTAVLNVDMHCDGCAKRIRASIRHYPGVEGVAMEVDKGTMTVVGRFDAKKLRDRVANKTKKKVDLLPNNKKAGDDNDNKNNKANECDGKPADKKQQQQEDDGDEAGKEDKKKKKEKEEQDDQKKKKAKDNKKPVVPVPGTVVLKIGAVGLHCDGCMNRIRTKLFHIQGVEQVAMEMAKNQVTVTGTMDIKALPEKLRKKLRRPVDVVPPGKQKDKDGGKDKDKEKQDGGKDGGGGGKDAAAKALTAEKEAWKAAFYDQQALLATEFMLSDENPNACSIA</sequence>
<dbReference type="HOGENOM" id="CLU_1654721_0_0_1"/>